<accession>A0ABV1EP92</accession>
<keyword evidence="1" id="KW-0175">Coiled coil</keyword>
<protein>
    <recommendedName>
        <fullName evidence="4">ATPase</fullName>
    </recommendedName>
</protein>
<organism evidence="2 3">
    <name type="scientific">Flavonifractor hominis</name>
    <dbReference type="NCBI Taxonomy" id="3133178"/>
    <lineage>
        <taxon>Bacteria</taxon>
        <taxon>Bacillati</taxon>
        <taxon>Bacillota</taxon>
        <taxon>Clostridia</taxon>
        <taxon>Eubacteriales</taxon>
        <taxon>Oscillospiraceae</taxon>
        <taxon>Flavonifractor</taxon>
    </lineage>
</organism>
<gene>
    <name evidence="2" type="ORF">WMO45_07740</name>
</gene>
<dbReference type="RefSeq" id="WP_349140038.1">
    <property type="nucleotide sequence ID" value="NZ_JBBMFT010000004.1"/>
</dbReference>
<proteinExistence type="predicted"/>
<sequence length="104" mass="11216">MSLEAIKQVTEAEEVNRTKKAQAQAEAKRLVAEAERAGKARLAEARAKAEEQVRGYLKQAEETAAKHAAEVTAQTQTSCDALRAKAEGRLADAAASIVRRVVKN</sequence>
<reference evidence="2 3" key="1">
    <citation type="submission" date="2024-03" db="EMBL/GenBank/DDBJ databases">
        <title>Human intestinal bacterial collection.</title>
        <authorList>
            <person name="Pauvert C."/>
            <person name="Hitch T.C.A."/>
            <person name="Clavel T."/>
        </authorList>
    </citation>
    <scope>NUCLEOTIDE SEQUENCE [LARGE SCALE GENOMIC DNA]</scope>
    <source>
        <strain evidence="2 3">CLA-AP-H34</strain>
    </source>
</reference>
<feature type="coiled-coil region" evidence="1">
    <location>
        <begin position="20"/>
        <end position="66"/>
    </location>
</feature>
<evidence type="ECO:0000313" key="3">
    <source>
        <dbReference type="Proteomes" id="UP001440599"/>
    </source>
</evidence>
<name>A0ABV1EP92_9FIRM</name>
<evidence type="ECO:0000256" key="1">
    <source>
        <dbReference type="SAM" id="Coils"/>
    </source>
</evidence>
<dbReference type="Proteomes" id="UP001440599">
    <property type="component" value="Unassembled WGS sequence"/>
</dbReference>
<evidence type="ECO:0000313" key="2">
    <source>
        <dbReference type="EMBL" id="MEQ2456410.1"/>
    </source>
</evidence>
<comment type="caution">
    <text evidence="2">The sequence shown here is derived from an EMBL/GenBank/DDBJ whole genome shotgun (WGS) entry which is preliminary data.</text>
</comment>
<dbReference type="Gene3D" id="1.20.5.2950">
    <property type="match status" value="1"/>
</dbReference>
<evidence type="ECO:0008006" key="4">
    <source>
        <dbReference type="Google" id="ProtNLM"/>
    </source>
</evidence>
<keyword evidence="3" id="KW-1185">Reference proteome</keyword>
<dbReference type="EMBL" id="JBBMFT010000004">
    <property type="protein sequence ID" value="MEQ2456410.1"/>
    <property type="molecule type" value="Genomic_DNA"/>
</dbReference>